<dbReference type="GO" id="GO:0016020">
    <property type="term" value="C:membrane"/>
    <property type="evidence" value="ECO:0007669"/>
    <property type="project" value="UniProtKB-SubCell"/>
</dbReference>
<organism evidence="7 8">
    <name type="scientific">Capillibacterium thermochitinicola</name>
    <dbReference type="NCBI Taxonomy" id="2699427"/>
    <lineage>
        <taxon>Bacteria</taxon>
        <taxon>Bacillati</taxon>
        <taxon>Bacillota</taxon>
        <taxon>Capillibacterium</taxon>
    </lineage>
</organism>
<dbReference type="AlphaFoldDB" id="A0A8J6LMI5"/>
<dbReference type="Proteomes" id="UP000657177">
    <property type="component" value="Unassembled WGS sequence"/>
</dbReference>
<dbReference type="PANTHER" id="PTHR37422:SF13">
    <property type="entry name" value="LIPOPOLYSACCHARIDE BIOSYNTHESIS PROTEIN PA4999-RELATED"/>
    <property type="match status" value="1"/>
</dbReference>
<comment type="caution">
    <text evidence="7">The sequence shown here is derived from an EMBL/GenBank/DDBJ whole genome shotgun (WGS) entry which is preliminary data.</text>
</comment>
<dbReference type="PANTHER" id="PTHR37422">
    <property type="entry name" value="TEICHURONIC ACID BIOSYNTHESIS PROTEIN TUAE"/>
    <property type="match status" value="1"/>
</dbReference>
<dbReference type="InterPro" id="IPR007016">
    <property type="entry name" value="O-antigen_ligase-rel_domated"/>
</dbReference>
<dbReference type="GO" id="GO:0016874">
    <property type="term" value="F:ligase activity"/>
    <property type="evidence" value="ECO:0007669"/>
    <property type="project" value="UniProtKB-KW"/>
</dbReference>
<sequence length="396" mass="46106">MSRKINIYYLLFLIAIIVFFRPYYFTFFEISVVNFIYLNGLRLVFILVFLLYIFKGRLSKFIIMTLIFYFIKTLSTIVNNGSISKLITEVYPVLAICLFIELGIKDNPKQLIEAFTTVLGFLTLINFIAMVMSPDGYHSIERRIFFMRHRNQLAPLYILTIVLMIIRDKYFQNKYSKKQLIITFIICTWMIFHAGSASNIIAWIPIIIYFVMPFLFRNTLIFNIKSYLVFYIIMFFSIILFNIQDQFADLLYQLLGRDITFSGRTQLWNTAIEMIKDRPLMGYGVAESVNLIFSPRTGLYYSAHNQFIQLVLEGGLISLLAFGGIVYIVFNKLYEYREDEAAKILSLGILSIALVLFSEAMGFFDIFVLFALAYNIERVITTSNVGKSTLKRDKVV</sequence>
<evidence type="ECO:0000259" key="6">
    <source>
        <dbReference type="Pfam" id="PF04932"/>
    </source>
</evidence>
<keyword evidence="7" id="KW-0436">Ligase</keyword>
<evidence type="ECO:0000256" key="3">
    <source>
        <dbReference type="ARBA" id="ARBA00022989"/>
    </source>
</evidence>
<evidence type="ECO:0000256" key="1">
    <source>
        <dbReference type="ARBA" id="ARBA00004141"/>
    </source>
</evidence>
<feature type="transmembrane region" description="Helical" evidence="5">
    <location>
        <begin position="36"/>
        <end position="54"/>
    </location>
</feature>
<evidence type="ECO:0000256" key="5">
    <source>
        <dbReference type="SAM" id="Phobius"/>
    </source>
</evidence>
<evidence type="ECO:0000313" key="7">
    <source>
        <dbReference type="EMBL" id="MBA2133789.1"/>
    </source>
</evidence>
<dbReference type="RefSeq" id="WP_181340259.1">
    <property type="nucleotide sequence ID" value="NZ_JAAKDE010000022.1"/>
</dbReference>
<feature type="transmembrane region" description="Helical" evidence="5">
    <location>
        <begin position="61"/>
        <end position="80"/>
    </location>
</feature>
<proteinExistence type="predicted"/>
<name>A0A8J6LMI5_9FIRM</name>
<keyword evidence="8" id="KW-1185">Reference proteome</keyword>
<evidence type="ECO:0000313" key="8">
    <source>
        <dbReference type="Proteomes" id="UP000657177"/>
    </source>
</evidence>
<comment type="subcellular location">
    <subcellularLocation>
        <location evidence="1">Membrane</location>
        <topology evidence="1">Multi-pass membrane protein</topology>
    </subcellularLocation>
</comment>
<dbReference type="EMBL" id="JAAKDE010000022">
    <property type="protein sequence ID" value="MBA2133789.1"/>
    <property type="molecule type" value="Genomic_DNA"/>
</dbReference>
<keyword evidence="4 5" id="KW-0472">Membrane</keyword>
<feature type="transmembrane region" description="Helical" evidence="5">
    <location>
        <begin position="86"/>
        <end position="104"/>
    </location>
</feature>
<evidence type="ECO:0000256" key="4">
    <source>
        <dbReference type="ARBA" id="ARBA00023136"/>
    </source>
</evidence>
<feature type="transmembrane region" description="Helical" evidence="5">
    <location>
        <begin position="310"/>
        <end position="330"/>
    </location>
</feature>
<evidence type="ECO:0000256" key="2">
    <source>
        <dbReference type="ARBA" id="ARBA00022692"/>
    </source>
</evidence>
<feature type="transmembrane region" description="Helical" evidence="5">
    <location>
        <begin position="180"/>
        <end position="212"/>
    </location>
</feature>
<dbReference type="InterPro" id="IPR051533">
    <property type="entry name" value="WaaL-like"/>
</dbReference>
<feature type="transmembrane region" description="Helical" evidence="5">
    <location>
        <begin position="224"/>
        <end position="243"/>
    </location>
</feature>
<feature type="transmembrane region" description="Helical" evidence="5">
    <location>
        <begin position="350"/>
        <end position="374"/>
    </location>
</feature>
<feature type="domain" description="O-antigen ligase-related" evidence="6">
    <location>
        <begin position="183"/>
        <end position="322"/>
    </location>
</feature>
<dbReference type="Pfam" id="PF04932">
    <property type="entry name" value="Wzy_C"/>
    <property type="match status" value="1"/>
</dbReference>
<gene>
    <name evidence="7" type="ORF">G5B42_09620</name>
</gene>
<keyword evidence="3 5" id="KW-1133">Transmembrane helix</keyword>
<keyword evidence="2 5" id="KW-0812">Transmembrane</keyword>
<feature type="transmembrane region" description="Helical" evidence="5">
    <location>
        <begin position="111"/>
        <end position="132"/>
    </location>
</feature>
<feature type="transmembrane region" description="Helical" evidence="5">
    <location>
        <begin position="7"/>
        <end position="24"/>
    </location>
</feature>
<feature type="transmembrane region" description="Helical" evidence="5">
    <location>
        <begin position="152"/>
        <end position="168"/>
    </location>
</feature>
<reference evidence="7" key="1">
    <citation type="submission" date="2020-06" db="EMBL/GenBank/DDBJ databases">
        <title>Novel chitinolytic bacterium.</title>
        <authorList>
            <person name="Ungkulpasvich U."/>
            <person name="Kosugi A."/>
            <person name="Uke A."/>
        </authorList>
    </citation>
    <scope>NUCLEOTIDE SEQUENCE</scope>
    <source>
        <strain evidence="7">UUS1-1</strain>
    </source>
</reference>
<accession>A0A8J6LMI5</accession>
<protein>
    <submittedName>
        <fullName evidence="7">O-antigen ligase family protein</fullName>
    </submittedName>
</protein>